<dbReference type="Pfam" id="PF00069">
    <property type="entry name" value="Pkinase"/>
    <property type="match status" value="1"/>
</dbReference>
<accession>A0A2G9RDH3</accession>
<dbReference type="InterPro" id="IPR008271">
    <property type="entry name" value="Ser/Thr_kinase_AS"/>
</dbReference>
<keyword evidence="1" id="KW-0723">Serine/threonine-protein kinase</keyword>
<sequence length="166" mass="18940">MSAELCGVQLLHSRGIIHRDLKPANILIHLNGHVKIADFGAAATGMFGRYLEEDDGTFLYYAPELINEEPYNQRQDYFSLGVLLYEAAFRVLPFLRDGISRLLDSIVNETPFYPDDADPNLCHRNQAKKKINLQDIMDKDEAISAREQALFNGFSFISEEWIAMQK</sequence>
<name>A0A2G9RDH3_AQUCT</name>
<keyword evidence="8" id="KW-1185">Reference proteome</keyword>
<evidence type="ECO:0000256" key="1">
    <source>
        <dbReference type="ARBA" id="ARBA00022527"/>
    </source>
</evidence>
<evidence type="ECO:0000256" key="5">
    <source>
        <dbReference type="ARBA" id="ARBA00022840"/>
    </source>
</evidence>
<dbReference type="GO" id="GO:0005524">
    <property type="term" value="F:ATP binding"/>
    <property type="evidence" value="ECO:0007669"/>
    <property type="project" value="UniProtKB-KW"/>
</dbReference>
<dbReference type="AlphaFoldDB" id="A0A2G9RDH3"/>
<keyword evidence="5" id="KW-0067">ATP-binding</keyword>
<dbReference type="InterPro" id="IPR011009">
    <property type="entry name" value="Kinase-like_dom_sf"/>
</dbReference>
<reference evidence="8" key="1">
    <citation type="journal article" date="2017" name="Nat. Commun.">
        <title>The North American bullfrog draft genome provides insight into hormonal regulation of long noncoding RNA.</title>
        <authorList>
            <person name="Hammond S.A."/>
            <person name="Warren R.L."/>
            <person name="Vandervalk B.P."/>
            <person name="Kucuk E."/>
            <person name="Khan H."/>
            <person name="Gibb E.A."/>
            <person name="Pandoh P."/>
            <person name="Kirk H."/>
            <person name="Zhao Y."/>
            <person name="Jones M."/>
            <person name="Mungall A.J."/>
            <person name="Coope R."/>
            <person name="Pleasance S."/>
            <person name="Moore R.A."/>
            <person name="Holt R.A."/>
            <person name="Round J.M."/>
            <person name="Ohora S."/>
            <person name="Walle B.V."/>
            <person name="Veldhoen N."/>
            <person name="Helbing C.C."/>
            <person name="Birol I."/>
        </authorList>
    </citation>
    <scope>NUCLEOTIDE SEQUENCE [LARGE SCALE GENOMIC DNA]</scope>
</reference>
<evidence type="ECO:0000256" key="2">
    <source>
        <dbReference type="ARBA" id="ARBA00022679"/>
    </source>
</evidence>
<feature type="domain" description="Protein kinase" evidence="6">
    <location>
        <begin position="1"/>
        <end position="166"/>
    </location>
</feature>
<dbReference type="EMBL" id="KV949228">
    <property type="protein sequence ID" value="PIO25946.1"/>
    <property type="molecule type" value="Genomic_DNA"/>
</dbReference>
<dbReference type="OrthoDB" id="9908642at2759"/>
<dbReference type="GO" id="GO:0004674">
    <property type="term" value="F:protein serine/threonine kinase activity"/>
    <property type="evidence" value="ECO:0007669"/>
    <property type="project" value="UniProtKB-KW"/>
</dbReference>
<dbReference type="PANTHER" id="PTHR24351">
    <property type="entry name" value="RIBOSOMAL PROTEIN S6 KINASE"/>
    <property type="match status" value="1"/>
</dbReference>
<dbReference type="Proteomes" id="UP000228934">
    <property type="component" value="Unassembled WGS sequence"/>
</dbReference>
<organism evidence="7 8">
    <name type="scientific">Aquarana catesbeiana</name>
    <name type="common">American bullfrog</name>
    <name type="synonym">Rana catesbeiana</name>
    <dbReference type="NCBI Taxonomy" id="8400"/>
    <lineage>
        <taxon>Eukaryota</taxon>
        <taxon>Metazoa</taxon>
        <taxon>Chordata</taxon>
        <taxon>Craniata</taxon>
        <taxon>Vertebrata</taxon>
        <taxon>Euteleostomi</taxon>
        <taxon>Amphibia</taxon>
        <taxon>Batrachia</taxon>
        <taxon>Anura</taxon>
        <taxon>Neobatrachia</taxon>
        <taxon>Ranoidea</taxon>
        <taxon>Ranidae</taxon>
        <taxon>Aquarana</taxon>
    </lineage>
</organism>
<dbReference type="Gene3D" id="1.10.510.10">
    <property type="entry name" value="Transferase(Phosphotransferase) domain 1"/>
    <property type="match status" value="1"/>
</dbReference>
<evidence type="ECO:0000256" key="4">
    <source>
        <dbReference type="ARBA" id="ARBA00022777"/>
    </source>
</evidence>
<dbReference type="PROSITE" id="PS50011">
    <property type="entry name" value="PROTEIN_KINASE_DOM"/>
    <property type="match status" value="1"/>
</dbReference>
<keyword evidence="2" id="KW-0808">Transferase</keyword>
<dbReference type="PROSITE" id="PS00108">
    <property type="entry name" value="PROTEIN_KINASE_ST"/>
    <property type="match status" value="1"/>
</dbReference>
<evidence type="ECO:0000256" key="3">
    <source>
        <dbReference type="ARBA" id="ARBA00022741"/>
    </source>
</evidence>
<protein>
    <recommendedName>
        <fullName evidence="6">Protein kinase domain-containing protein</fullName>
    </recommendedName>
</protein>
<dbReference type="SUPFAM" id="SSF56112">
    <property type="entry name" value="Protein kinase-like (PK-like)"/>
    <property type="match status" value="1"/>
</dbReference>
<evidence type="ECO:0000259" key="6">
    <source>
        <dbReference type="PROSITE" id="PS50011"/>
    </source>
</evidence>
<dbReference type="InterPro" id="IPR000719">
    <property type="entry name" value="Prot_kinase_dom"/>
</dbReference>
<dbReference type="SMART" id="SM00220">
    <property type="entry name" value="S_TKc"/>
    <property type="match status" value="1"/>
</dbReference>
<evidence type="ECO:0000313" key="8">
    <source>
        <dbReference type="Proteomes" id="UP000228934"/>
    </source>
</evidence>
<evidence type="ECO:0000313" key="7">
    <source>
        <dbReference type="EMBL" id="PIO25946.1"/>
    </source>
</evidence>
<gene>
    <name evidence="7" type="ORF">AB205_0072660</name>
</gene>
<keyword evidence="4" id="KW-0418">Kinase</keyword>
<proteinExistence type="predicted"/>
<keyword evidence="3" id="KW-0547">Nucleotide-binding</keyword>